<organism evidence="3 4">
    <name type="scientific">Halotalea alkalilenta</name>
    <dbReference type="NCBI Taxonomy" id="376489"/>
    <lineage>
        <taxon>Bacteria</taxon>
        <taxon>Pseudomonadati</taxon>
        <taxon>Pseudomonadota</taxon>
        <taxon>Gammaproteobacteria</taxon>
        <taxon>Oceanospirillales</taxon>
        <taxon>Halomonadaceae</taxon>
        <taxon>Halotalea</taxon>
    </lineage>
</organism>
<sequence length="81" mass="8832">MSDSERPTADLFIDARGLGCPLPLLKAKQGLVGLEAGQRLELLASDPGAWEDIASFVALSRHRLELREPAGEDFRFVLIKG</sequence>
<keyword evidence="4" id="KW-1185">Reference proteome</keyword>
<dbReference type="Proteomes" id="UP000077875">
    <property type="component" value="Chromosome"/>
</dbReference>
<dbReference type="STRING" id="376489.A5892_16135"/>
<feature type="domain" description="UPF0033" evidence="2">
    <location>
        <begin position="13"/>
        <end position="37"/>
    </location>
</feature>
<dbReference type="PANTHER" id="PTHR33279:SF6">
    <property type="entry name" value="SULFUR CARRIER PROTEIN YEDF-RELATED"/>
    <property type="match status" value="1"/>
</dbReference>
<dbReference type="CDD" id="cd00291">
    <property type="entry name" value="SirA_YedF_YeeD"/>
    <property type="match status" value="1"/>
</dbReference>
<dbReference type="Pfam" id="PF01206">
    <property type="entry name" value="TusA"/>
    <property type="match status" value="1"/>
</dbReference>
<dbReference type="RefSeq" id="WP_064124562.1">
    <property type="nucleotide sequence ID" value="NZ_CP015243.1"/>
</dbReference>
<accession>A0A172YKP1</accession>
<dbReference type="PANTHER" id="PTHR33279">
    <property type="entry name" value="SULFUR CARRIER PROTEIN YEDF-RELATED"/>
    <property type="match status" value="1"/>
</dbReference>
<dbReference type="KEGG" id="haa:A5892_16135"/>
<proteinExistence type="inferred from homology"/>
<dbReference type="PROSITE" id="PS01148">
    <property type="entry name" value="UPF0033"/>
    <property type="match status" value="1"/>
</dbReference>
<dbReference type="AlphaFoldDB" id="A0A172YKP1"/>
<reference evidence="3 4" key="1">
    <citation type="submission" date="2016-04" db="EMBL/GenBank/DDBJ databases">
        <title>Complete Genome Sequence of Halotalea alkalilenta IHB B 13600.</title>
        <authorList>
            <person name="Swarnkar M.K."/>
            <person name="Sharma A."/>
            <person name="Kaushal K."/>
            <person name="Soni R."/>
            <person name="Rana S."/>
            <person name="Singh A.K."/>
            <person name="Gulati A."/>
        </authorList>
    </citation>
    <scope>NUCLEOTIDE SEQUENCE [LARGE SCALE GENOMIC DNA]</scope>
    <source>
        <strain evidence="3 4">IHB B 13600</strain>
    </source>
</reference>
<evidence type="ECO:0000256" key="1">
    <source>
        <dbReference type="ARBA" id="ARBA00008984"/>
    </source>
</evidence>
<dbReference type="Gene3D" id="3.30.110.40">
    <property type="entry name" value="TusA-like domain"/>
    <property type="match status" value="1"/>
</dbReference>
<gene>
    <name evidence="3" type="ORF">A5892_16135</name>
</gene>
<name>A0A172YKP1_9GAMM</name>
<comment type="similarity">
    <text evidence="1">Belongs to the sulfur carrier protein TusA family.</text>
</comment>
<evidence type="ECO:0000313" key="4">
    <source>
        <dbReference type="Proteomes" id="UP000077875"/>
    </source>
</evidence>
<dbReference type="EMBL" id="CP015243">
    <property type="protein sequence ID" value="ANF59722.1"/>
    <property type="molecule type" value="Genomic_DNA"/>
</dbReference>
<protein>
    <recommendedName>
        <fullName evidence="2">UPF0033 domain-containing protein</fullName>
    </recommendedName>
</protein>
<dbReference type="InterPro" id="IPR001455">
    <property type="entry name" value="TusA-like"/>
</dbReference>
<dbReference type="InterPro" id="IPR036868">
    <property type="entry name" value="TusA-like_sf"/>
</dbReference>
<evidence type="ECO:0000259" key="2">
    <source>
        <dbReference type="PROSITE" id="PS01148"/>
    </source>
</evidence>
<evidence type="ECO:0000313" key="3">
    <source>
        <dbReference type="EMBL" id="ANF59722.1"/>
    </source>
</evidence>
<dbReference type="SUPFAM" id="SSF64307">
    <property type="entry name" value="SirA-like"/>
    <property type="match status" value="1"/>
</dbReference>